<dbReference type="EMBL" id="JABWDY010024104">
    <property type="protein sequence ID" value="KAF5190507.1"/>
    <property type="molecule type" value="Genomic_DNA"/>
</dbReference>
<keyword evidence="2" id="KW-1185">Reference proteome</keyword>
<dbReference type="Proteomes" id="UP000554482">
    <property type="component" value="Unassembled WGS sequence"/>
</dbReference>
<comment type="caution">
    <text evidence="1">The sequence shown here is derived from an EMBL/GenBank/DDBJ whole genome shotgun (WGS) entry which is preliminary data.</text>
</comment>
<reference evidence="1 2" key="1">
    <citation type="submission" date="2020-06" db="EMBL/GenBank/DDBJ databases">
        <title>Transcriptomic and genomic resources for Thalictrum thalictroides and T. hernandezii: Facilitating candidate gene discovery in an emerging model plant lineage.</title>
        <authorList>
            <person name="Arias T."/>
            <person name="Riano-Pachon D.M."/>
            <person name="Di Stilio V.S."/>
        </authorList>
    </citation>
    <scope>NUCLEOTIDE SEQUENCE [LARGE SCALE GENOMIC DNA]</scope>
    <source>
        <strain evidence="2">cv. WT478/WT964</strain>
        <tissue evidence="1">Leaves</tissue>
    </source>
</reference>
<organism evidence="1 2">
    <name type="scientific">Thalictrum thalictroides</name>
    <name type="common">Rue-anemone</name>
    <name type="synonym">Anemone thalictroides</name>
    <dbReference type="NCBI Taxonomy" id="46969"/>
    <lineage>
        <taxon>Eukaryota</taxon>
        <taxon>Viridiplantae</taxon>
        <taxon>Streptophyta</taxon>
        <taxon>Embryophyta</taxon>
        <taxon>Tracheophyta</taxon>
        <taxon>Spermatophyta</taxon>
        <taxon>Magnoliopsida</taxon>
        <taxon>Ranunculales</taxon>
        <taxon>Ranunculaceae</taxon>
        <taxon>Thalictroideae</taxon>
        <taxon>Thalictrum</taxon>
    </lineage>
</organism>
<accession>A0A7J6W0N9</accession>
<evidence type="ECO:0000313" key="1">
    <source>
        <dbReference type="EMBL" id="KAF5190507.1"/>
    </source>
</evidence>
<evidence type="ECO:0000313" key="2">
    <source>
        <dbReference type="Proteomes" id="UP000554482"/>
    </source>
</evidence>
<dbReference type="PANTHER" id="PTHR46554">
    <property type="entry name" value="MEDIATOR OF RNA POLYMERASE II TRANSCRIPTION SUBUNIT 26A-RELATED"/>
    <property type="match status" value="1"/>
</dbReference>
<dbReference type="PANTHER" id="PTHR46554:SF2">
    <property type="entry name" value="TFIIS N-TERMINAL DOMAIN-CONTAINING PROTEIN"/>
    <property type="match status" value="1"/>
</dbReference>
<name>A0A7J6W0N9_THATH</name>
<dbReference type="AlphaFoldDB" id="A0A7J6W0N9"/>
<proteinExistence type="predicted"/>
<protein>
    <submittedName>
        <fullName evidence="1">Uncharacterized protein</fullName>
    </submittedName>
</protein>
<gene>
    <name evidence="1" type="ORF">FRX31_019906</name>
</gene>
<dbReference type="OrthoDB" id="1745631at2759"/>
<sequence>MASQMLEYWRKNLKTCSDSDDIFEVIDRAIFIAALDHPKEFKNHRDEIMEKLYYKTETLLDNDDLHTQKYKVFNGVDHNKVYEDISTIDHVDGVQVLVSDHAHGVISNRSKSSNNKILPVIRIKRVKKINSQDGWVATIVPTKMEGSEQVTKCYNNGSDADCQRTSNGSIHQILTQENKNSTKQVQATTVSCLNEEAMLIRQKIETSKRKLKEGYQAVAKRQHLVKVLDPRDLPKSCAAIHVSQRNCKGPAGGRNHKGPAVGRCY</sequence>